<dbReference type="RefSeq" id="WP_183569887.1">
    <property type="nucleotide sequence ID" value="NZ_JACHOP010000010.1"/>
</dbReference>
<evidence type="ECO:0000313" key="2">
    <source>
        <dbReference type="EMBL" id="MBB5757912.1"/>
    </source>
</evidence>
<proteinExistence type="predicted"/>
<evidence type="ECO:0000256" key="1">
    <source>
        <dbReference type="SAM" id="MobiDB-lite"/>
    </source>
</evidence>
<dbReference type="EMBL" id="JACHOP010000010">
    <property type="protein sequence ID" value="MBB5757912.1"/>
    <property type="molecule type" value="Genomic_DNA"/>
</dbReference>
<name>A0A840ZIN4_9HYPH</name>
<organism evidence="2 3">
    <name type="scientific">Methylorubrum rhodinum</name>
    <dbReference type="NCBI Taxonomy" id="29428"/>
    <lineage>
        <taxon>Bacteria</taxon>
        <taxon>Pseudomonadati</taxon>
        <taxon>Pseudomonadota</taxon>
        <taxon>Alphaproteobacteria</taxon>
        <taxon>Hyphomicrobiales</taxon>
        <taxon>Methylobacteriaceae</taxon>
        <taxon>Methylorubrum</taxon>
    </lineage>
</organism>
<dbReference type="Proteomes" id="UP000583454">
    <property type="component" value="Unassembled WGS sequence"/>
</dbReference>
<reference evidence="2 3" key="1">
    <citation type="submission" date="2020-08" db="EMBL/GenBank/DDBJ databases">
        <title>Genomic Encyclopedia of Type Strains, Phase IV (KMG-IV): sequencing the most valuable type-strain genomes for metagenomic binning, comparative biology and taxonomic classification.</title>
        <authorList>
            <person name="Goeker M."/>
        </authorList>
    </citation>
    <scope>NUCLEOTIDE SEQUENCE [LARGE SCALE GENOMIC DNA]</scope>
    <source>
        <strain evidence="2 3">DSM 2163</strain>
    </source>
</reference>
<comment type="caution">
    <text evidence="2">The sequence shown here is derived from an EMBL/GenBank/DDBJ whole genome shotgun (WGS) entry which is preliminary data.</text>
</comment>
<dbReference type="AlphaFoldDB" id="A0A840ZIN4"/>
<protein>
    <submittedName>
        <fullName evidence="2">Uncharacterized protein</fullName>
    </submittedName>
</protein>
<gene>
    <name evidence="2" type="ORF">HNR00_002629</name>
</gene>
<accession>A0A840ZIN4</accession>
<sequence>MWTADRITIEIDEAEGSEMIVVIGTPSGIVRLAGAVRLSGGVLTIEDAHVEGLAPGALRRSGLNAIGSKILEVTGADSLVLQGSARTTGRNPGRAPRLIRFPR</sequence>
<evidence type="ECO:0000313" key="3">
    <source>
        <dbReference type="Proteomes" id="UP000583454"/>
    </source>
</evidence>
<feature type="region of interest" description="Disordered" evidence="1">
    <location>
        <begin position="84"/>
        <end position="103"/>
    </location>
</feature>
<keyword evidence="3" id="KW-1185">Reference proteome</keyword>